<dbReference type="EMBL" id="CDMY01000954">
    <property type="protein sequence ID" value="CEM37761.1"/>
    <property type="molecule type" value="Genomic_DNA"/>
</dbReference>
<evidence type="ECO:0000313" key="7">
    <source>
        <dbReference type="Proteomes" id="UP000041254"/>
    </source>
</evidence>
<dbReference type="Proteomes" id="UP000041254">
    <property type="component" value="Unassembled WGS sequence"/>
</dbReference>
<feature type="compositionally biased region" description="Basic and acidic residues" evidence="4">
    <location>
        <begin position="195"/>
        <end position="205"/>
    </location>
</feature>
<dbReference type="PANTHER" id="PTHR45785:SF7">
    <property type="entry name" value="COMPLEMENT FACTOR H"/>
    <property type="match status" value="1"/>
</dbReference>
<sequence length="1025" mass="116065">MEADGLLEYPFCTKENKICIVRCTAGTWTELGVACFARCPVFVPPQSDRMECDPPMFCKDPKDLTEDERVSRYYVAPDNDTDAAGATTTTASSTTNVFRHGSALRLSCKKEYQPHPWPQEEEIKCRDGRWSIPTLECYTPCREELDLGKMRPYEDVQLYQTAEASDNPVTEAEQYQSLKTEYKALPSDPHSVRSSTDKDKLPVPDKSESKALYMHGFRYVVRCNPESDATAIIKQPYDFATCWDGEWTDTSIMCRKSCGDPYKVFAAIHEVTSNYVIETSGTTHNSIAHVTCADGFSPAAGREPERIECNDGQWWTPTLRCNRNCPEYYEYAKDADPDVLDDTRYVKQGYSGNTNAGSSFNLTCGPFHTAGQLDNLPGGHRGPKVRQEITCLDGKWTARLLHCFHNCPEFAPENPLDTDTLFGSGYIVEGVEVRDVRDDQRFSAEGELHIQHGATRKIKCCVAGQKLRQGPDPALESGKCVWDWATEDNMEPREASVQCSDGLWTRPDIMCRPMCEALGPEHELLWQGSAKYMTSKNKPGKLEGRKGESGAQMIYPGYWANIRCAPGYLPEPFQGTDFRRDWNNRPQARAVCHNGYFTHVPFECIKQCPTPVDHWEPDARVRAVAVRQPTSNPPKISGLVKSSPWVVRHGQSFYTYCWSGSKAAPGRKQRLEGDVSYYQRWRGQCYFGCKTTFYRRKYKWTWNLKHNLMDYNAAGDAPDDMKKYQCFYGKWVGKDPPMVCIQLVRLHEMCIDGGTSVHVAGRSSPVALRHVRVGDRVLSWRPAARGGKGQLTYAEVYFRQSYGKKWTFTTTITFARRDGKAPLRLSPTHRLPICRMLTRRKARNRPTYDLLSWMMGGGWRHRQCAEMLAGMGVDVSSSGSSTVSWSVEWLVVAAKDVRRGDWLMVYDKGGNATHMQLSQVLEAHTSIEHRAMELVYTTTGYLVGGGALVTDADEPLDEYLPWTQLTNLDTRLVYALFGPDAVQSDLFQTFWRSTGHLLTGFQRYAERWFAAARSLAWSFLLLPLS</sequence>
<feature type="region of interest" description="Disordered" evidence="4">
    <location>
        <begin position="185"/>
        <end position="205"/>
    </location>
</feature>
<accession>A0A0G4H288</accession>
<dbReference type="SMART" id="SM00032">
    <property type="entry name" value="CCP"/>
    <property type="match status" value="2"/>
</dbReference>
<feature type="domain" description="Sushi" evidence="5">
    <location>
        <begin position="74"/>
        <end position="137"/>
    </location>
</feature>
<evidence type="ECO:0000256" key="3">
    <source>
        <dbReference type="ARBA" id="ARBA00023157"/>
    </source>
</evidence>
<name>A0A0G4H288_VITBC</name>
<evidence type="ECO:0000256" key="4">
    <source>
        <dbReference type="SAM" id="MobiDB-lite"/>
    </source>
</evidence>
<dbReference type="InterPro" id="IPR000436">
    <property type="entry name" value="Sushi_SCR_CCP_dom"/>
</dbReference>
<dbReference type="Gene3D" id="2.170.16.10">
    <property type="entry name" value="Hedgehog/Intein (Hint) domain"/>
    <property type="match status" value="1"/>
</dbReference>
<dbReference type="Pfam" id="PF00084">
    <property type="entry name" value="Sushi"/>
    <property type="match status" value="1"/>
</dbReference>
<keyword evidence="7" id="KW-1185">Reference proteome</keyword>
<dbReference type="InterPro" id="IPR035976">
    <property type="entry name" value="Sushi/SCR/CCP_sf"/>
</dbReference>
<evidence type="ECO:0000259" key="5">
    <source>
        <dbReference type="SMART" id="SM00032"/>
    </source>
</evidence>
<keyword evidence="2" id="KW-0732">Signal</keyword>
<dbReference type="AlphaFoldDB" id="A0A0G4H288"/>
<gene>
    <name evidence="6" type="ORF">Vbra_19372</name>
</gene>
<organism evidence="6 7">
    <name type="scientific">Vitrella brassicaformis (strain CCMP3155)</name>
    <dbReference type="NCBI Taxonomy" id="1169540"/>
    <lineage>
        <taxon>Eukaryota</taxon>
        <taxon>Sar</taxon>
        <taxon>Alveolata</taxon>
        <taxon>Colpodellida</taxon>
        <taxon>Vitrellaceae</taxon>
        <taxon>Vitrella</taxon>
    </lineage>
</organism>
<dbReference type="InParanoid" id="A0A0G4H288"/>
<dbReference type="SUPFAM" id="SSF51294">
    <property type="entry name" value="Hedgehog/intein (Hint) domain"/>
    <property type="match status" value="1"/>
</dbReference>
<evidence type="ECO:0000256" key="2">
    <source>
        <dbReference type="ARBA" id="ARBA00022729"/>
    </source>
</evidence>
<feature type="domain" description="Sushi" evidence="5">
    <location>
        <begin position="258"/>
        <end position="321"/>
    </location>
</feature>
<dbReference type="GO" id="GO:0006956">
    <property type="term" value="P:complement activation"/>
    <property type="evidence" value="ECO:0007669"/>
    <property type="project" value="TreeGrafter"/>
</dbReference>
<dbReference type="PhylomeDB" id="A0A0G4H288"/>
<evidence type="ECO:0000313" key="6">
    <source>
        <dbReference type="EMBL" id="CEM37761.1"/>
    </source>
</evidence>
<reference evidence="6 7" key="1">
    <citation type="submission" date="2014-11" db="EMBL/GenBank/DDBJ databases">
        <authorList>
            <person name="Zhu J."/>
            <person name="Qi W."/>
            <person name="Song R."/>
        </authorList>
    </citation>
    <scope>NUCLEOTIDE SEQUENCE [LARGE SCALE GENOMIC DNA]</scope>
</reference>
<dbReference type="InterPro" id="IPR036844">
    <property type="entry name" value="Hint_dom_sf"/>
</dbReference>
<dbReference type="InterPro" id="IPR051503">
    <property type="entry name" value="ComplSys_Reg/VirEntry_Med"/>
</dbReference>
<keyword evidence="3" id="KW-1015">Disulfide bond</keyword>
<dbReference type="SUPFAM" id="SSF57535">
    <property type="entry name" value="Complement control module/SCR domain"/>
    <property type="match status" value="1"/>
</dbReference>
<keyword evidence="1" id="KW-0768">Sushi</keyword>
<proteinExistence type="predicted"/>
<dbReference type="VEuPathDB" id="CryptoDB:Vbra_19372"/>
<protein>
    <recommendedName>
        <fullName evidence="5">Sushi domain-containing protein</fullName>
    </recommendedName>
</protein>
<dbReference type="PANTHER" id="PTHR45785">
    <property type="entry name" value="COMPLEMENT FACTOR H-RELATED"/>
    <property type="match status" value="1"/>
</dbReference>
<evidence type="ECO:0000256" key="1">
    <source>
        <dbReference type="ARBA" id="ARBA00022659"/>
    </source>
</evidence>
<dbReference type="GO" id="GO:0001851">
    <property type="term" value="F:complement component C3b binding"/>
    <property type="evidence" value="ECO:0007669"/>
    <property type="project" value="TreeGrafter"/>
</dbReference>
<dbReference type="Gene3D" id="2.10.70.10">
    <property type="entry name" value="Complement Module, domain 1"/>
    <property type="match status" value="2"/>
</dbReference>
<dbReference type="GO" id="GO:0005615">
    <property type="term" value="C:extracellular space"/>
    <property type="evidence" value="ECO:0007669"/>
    <property type="project" value="TreeGrafter"/>
</dbReference>